<keyword evidence="1" id="KW-0472">Membrane</keyword>
<feature type="transmembrane region" description="Helical" evidence="1">
    <location>
        <begin position="47"/>
        <end position="70"/>
    </location>
</feature>
<accession>A0AAN6LQ86</accession>
<evidence type="ECO:0000256" key="1">
    <source>
        <dbReference type="SAM" id="Phobius"/>
    </source>
</evidence>
<comment type="caution">
    <text evidence="2">The sequence shown here is derived from an EMBL/GenBank/DDBJ whole genome shotgun (WGS) entry which is preliminary data.</text>
</comment>
<name>A0AAN6LQ86_9PLEO</name>
<dbReference type="EMBL" id="WVTA01000014">
    <property type="protein sequence ID" value="KAK3202262.1"/>
    <property type="molecule type" value="Genomic_DNA"/>
</dbReference>
<proteinExistence type="predicted"/>
<dbReference type="Proteomes" id="UP001280581">
    <property type="component" value="Unassembled WGS sequence"/>
</dbReference>
<dbReference type="AlphaFoldDB" id="A0AAN6LQ86"/>
<evidence type="ECO:0000313" key="3">
    <source>
        <dbReference type="Proteomes" id="UP001280581"/>
    </source>
</evidence>
<sequence length="162" mass="17547">MEGSQFQAKGTETTTSLVTSWVTVIKNSSSTSNNPKVNGQPPVSKRVLIGGIVGGFSAAGVIGFALLFMLRRIKTKEHHDNEFTKRDSDSEDVFNLHSELPDTTCEELEAKAHHTQIGGHEMHEAPSNMDRVELDAVSEIGGSEVFEAPSGVPGRQDVRTVE</sequence>
<keyword evidence="3" id="KW-1185">Reference proteome</keyword>
<keyword evidence="1" id="KW-0812">Transmembrane</keyword>
<evidence type="ECO:0008006" key="4">
    <source>
        <dbReference type="Google" id="ProtNLM"/>
    </source>
</evidence>
<evidence type="ECO:0000313" key="2">
    <source>
        <dbReference type="EMBL" id="KAK3202262.1"/>
    </source>
</evidence>
<keyword evidence="1" id="KW-1133">Transmembrane helix</keyword>
<protein>
    <recommendedName>
        <fullName evidence="4">Transmembrane protein</fullName>
    </recommendedName>
</protein>
<gene>
    <name evidence="2" type="ORF">GRF29_161g621597</name>
</gene>
<reference evidence="2 3" key="1">
    <citation type="submission" date="2021-02" db="EMBL/GenBank/DDBJ databases">
        <title>Genome assembly of Pseudopithomyces chartarum.</title>
        <authorList>
            <person name="Jauregui R."/>
            <person name="Singh J."/>
            <person name="Voisey C."/>
        </authorList>
    </citation>
    <scope>NUCLEOTIDE SEQUENCE [LARGE SCALE GENOMIC DNA]</scope>
    <source>
        <strain evidence="2 3">AGR01</strain>
    </source>
</reference>
<organism evidence="2 3">
    <name type="scientific">Pseudopithomyces chartarum</name>
    <dbReference type="NCBI Taxonomy" id="1892770"/>
    <lineage>
        <taxon>Eukaryota</taxon>
        <taxon>Fungi</taxon>
        <taxon>Dikarya</taxon>
        <taxon>Ascomycota</taxon>
        <taxon>Pezizomycotina</taxon>
        <taxon>Dothideomycetes</taxon>
        <taxon>Pleosporomycetidae</taxon>
        <taxon>Pleosporales</taxon>
        <taxon>Massarineae</taxon>
        <taxon>Didymosphaeriaceae</taxon>
        <taxon>Pseudopithomyces</taxon>
    </lineage>
</organism>